<dbReference type="Proteomes" id="UP001430356">
    <property type="component" value="Unassembled WGS sequence"/>
</dbReference>
<dbReference type="Pfam" id="PF00071">
    <property type="entry name" value="Ras"/>
    <property type="match status" value="1"/>
</dbReference>
<proteinExistence type="predicted"/>
<evidence type="ECO:0000256" key="2">
    <source>
        <dbReference type="SAM" id="MobiDB-lite"/>
    </source>
</evidence>
<dbReference type="SMART" id="SM00175">
    <property type="entry name" value="RAB"/>
    <property type="match status" value="1"/>
</dbReference>
<dbReference type="Gene3D" id="3.40.50.300">
    <property type="entry name" value="P-loop containing nucleotide triphosphate hydrolases"/>
    <property type="match status" value="1"/>
</dbReference>
<dbReference type="NCBIfam" id="TIGR00231">
    <property type="entry name" value="small_GTP"/>
    <property type="match status" value="1"/>
</dbReference>
<dbReference type="SMART" id="SM00173">
    <property type="entry name" value="RAS"/>
    <property type="match status" value="1"/>
</dbReference>
<protein>
    <submittedName>
        <fullName evidence="3">Guanine nucleotide-binding protein-like protein</fullName>
    </submittedName>
</protein>
<keyword evidence="1" id="KW-0547">Nucleotide-binding</keyword>
<dbReference type="EMBL" id="JAECZO010000018">
    <property type="protein sequence ID" value="KAK7201685.1"/>
    <property type="molecule type" value="Genomic_DNA"/>
</dbReference>
<dbReference type="GO" id="GO:0005525">
    <property type="term" value="F:GTP binding"/>
    <property type="evidence" value="ECO:0007669"/>
    <property type="project" value="InterPro"/>
</dbReference>
<feature type="region of interest" description="Disordered" evidence="2">
    <location>
        <begin position="328"/>
        <end position="411"/>
    </location>
</feature>
<dbReference type="CDD" id="cd00154">
    <property type="entry name" value="Rab"/>
    <property type="match status" value="1"/>
</dbReference>
<dbReference type="SMART" id="SM00174">
    <property type="entry name" value="RHO"/>
    <property type="match status" value="1"/>
</dbReference>
<dbReference type="PROSITE" id="PS51421">
    <property type="entry name" value="RAS"/>
    <property type="match status" value="1"/>
</dbReference>
<dbReference type="SUPFAM" id="SSF52540">
    <property type="entry name" value="P-loop containing nucleoside triphosphate hydrolases"/>
    <property type="match status" value="1"/>
</dbReference>
<dbReference type="GO" id="GO:0003924">
    <property type="term" value="F:GTPase activity"/>
    <property type="evidence" value="ECO:0007669"/>
    <property type="project" value="InterPro"/>
</dbReference>
<evidence type="ECO:0000313" key="4">
    <source>
        <dbReference type="Proteomes" id="UP001430356"/>
    </source>
</evidence>
<feature type="compositionally biased region" description="Polar residues" evidence="2">
    <location>
        <begin position="21"/>
        <end position="34"/>
    </location>
</feature>
<feature type="region of interest" description="Disordered" evidence="2">
    <location>
        <begin position="1"/>
        <end position="56"/>
    </location>
</feature>
<evidence type="ECO:0000313" key="3">
    <source>
        <dbReference type="EMBL" id="KAK7201685.1"/>
    </source>
</evidence>
<dbReference type="PROSITE" id="PS51419">
    <property type="entry name" value="RAB"/>
    <property type="match status" value="1"/>
</dbReference>
<feature type="compositionally biased region" description="Low complexity" evidence="2">
    <location>
        <begin position="390"/>
        <end position="411"/>
    </location>
</feature>
<gene>
    <name evidence="3" type="ORF">NESM_000233500</name>
</gene>
<dbReference type="InterPro" id="IPR027417">
    <property type="entry name" value="P-loop_NTPase"/>
</dbReference>
<dbReference type="InterPro" id="IPR005225">
    <property type="entry name" value="Small_GTP-bd"/>
</dbReference>
<comment type="caution">
    <text evidence="3">The sequence shown here is derived from an EMBL/GenBank/DDBJ whole genome shotgun (WGS) entry which is preliminary data.</text>
</comment>
<evidence type="ECO:0000256" key="1">
    <source>
        <dbReference type="ARBA" id="ARBA00022741"/>
    </source>
</evidence>
<dbReference type="AlphaFoldDB" id="A0AAW0F556"/>
<sequence>MDAAEANDDDVEADHLRQLASLATAQLTSSTHGPTTRPPASASGPSPPLDTRSSSSQEVMYVAYPRPVADVHAASAGGRVTASLLPTTRGGRQSELLRTYKVLLVGEAGVGKSNLMHRYCHGQYDPALPSTIGAEFCSREVDIPAGPVGAVETVVLQLWDTAGQERNAGVVSHAFYRNAVGAIIVYDVTRRESLVNVPRWAARVTELAREDCVCVVVGAKADLLDAAATVTSLSSPVSSLEALQREADHISHAMGMRNFMTSALSGRGVLEAFTHLVLAVDAVQAAPPPPPHSSGSSGGGGARWRGGVPMWTAAASVPVSPMGLMGGAEGQRHWPGVGRGVPSDLASSLTRAASTPAVDDRGGAASVAQWGHRRPLSLSPSGKKPLDLRGFGPANGAPSASAGTAGEPWGC</sequence>
<dbReference type="PANTHER" id="PTHR47978">
    <property type="match status" value="1"/>
</dbReference>
<dbReference type="PRINTS" id="PR00449">
    <property type="entry name" value="RASTRNSFRMNG"/>
</dbReference>
<keyword evidence="4" id="KW-1185">Reference proteome</keyword>
<feature type="compositionally biased region" description="Acidic residues" evidence="2">
    <location>
        <begin position="1"/>
        <end position="12"/>
    </location>
</feature>
<name>A0AAW0F556_9TRYP</name>
<accession>A0AAW0F556</accession>
<organism evidence="3 4">
    <name type="scientific">Novymonas esmeraldas</name>
    <dbReference type="NCBI Taxonomy" id="1808958"/>
    <lineage>
        <taxon>Eukaryota</taxon>
        <taxon>Discoba</taxon>
        <taxon>Euglenozoa</taxon>
        <taxon>Kinetoplastea</taxon>
        <taxon>Metakinetoplastina</taxon>
        <taxon>Trypanosomatida</taxon>
        <taxon>Trypanosomatidae</taxon>
        <taxon>Novymonas</taxon>
    </lineage>
</organism>
<feature type="region of interest" description="Disordered" evidence="2">
    <location>
        <begin position="286"/>
        <end position="307"/>
    </location>
</feature>
<dbReference type="InterPro" id="IPR001806">
    <property type="entry name" value="Small_GTPase"/>
</dbReference>
<reference evidence="3 4" key="1">
    <citation type="journal article" date="2021" name="MBio">
        <title>A New Model Trypanosomatid, Novymonas esmeraldas: Genomic Perception of Its 'Candidatus Pandoraea novymonadis' Endosymbiont.</title>
        <authorList>
            <person name="Zakharova A."/>
            <person name="Saura A."/>
            <person name="Butenko A."/>
            <person name="Podesvova L."/>
            <person name="Warmusova S."/>
            <person name="Kostygov A.Y."/>
            <person name="Nenarokova A."/>
            <person name="Lukes J."/>
            <person name="Opperdoes F.R."/>
            <person name="Yurchenko V."/>
        </authorList>
    </citation>
    <scope>NUCLEOTIDE SEQUENCE [LARGE SCALE GENOMIC DNA]</scope>
    <source>
        <strain evidence="3 4">E262AT.01</strain>
    </source>
</reference>
<dbReference type="FunFam" id="3.40.50.300:FF:001447">
    <property type="entry name" value="Ras-related protein Rab-1B"/>
    <property type="match status" value="1"/>
</dbReference>